<dbReference type="AlphaFoldDB" id="A0A370CD01"/>
<evidence type="ECO:0000313" key="1">
    <source>
        <dbReference type="EMBL" id="RDH25648.1"/>
    </source>
</evidence>
<organism evidence="1 2">
    <name type="scientific">Aspergillus niger ATCC 13496</name>
    <dbReference type="NCBI Taxonomy" id="1353008"/>
    <lineage>
        <taxon>Eukaryota</taxon>
        <taxon>Fungi</taxon>
        <taxon>Dikarya</taxon>
        <taxon>Ascomycota</taxon>
        <taxon>Pezizomycotina</taxon>
        <taxon>Eurotiomycetes</taxon>
        <taxon>Eurotiomycetidae</taxon>
        <taxon>Eurotiales</taxon>
        <taxon>Aspergillaceae</taxon>
        <taxon>Aspergillus</taxon>
        <taxon>Aspergillus subgen. Circumdati</taxon>
    </lineage>
</organism>
<gene>
    <name evidence="1" type="ORF">M747DRAFT_2067</name>
</gene>
<dbReference type="Proteomes" id="UP000253845">
    <property type="component" value="Unassembled WGS sequence"/>
</dbReference>
<reference evidence="1 2" key="1">
    <citation type="submission" date="2018-07" db="EMBL/GenBank/DDBJ databases">
        <title>Section-level genome sequencing of Aspergillus section Nigri to investigate inter- and intra-species variation.</title>
        <authorList>
            <consortium name="DOE Joint Genome Institute"/>
            <person name="Vesth T.C."/>
            <person name="Nybo J.L."/>
            <person name="Theobald S."/>
            <person name="Frisvad J.C."/>
            <person name="Larsen T.O."/>
            <person name="Nielsen K.F."/>
            <person name="Hoof J.B."/>
            <person name="Brandl J."/>
            <person name="Salamov A."/>
            <person name="Riley R."/>
            <person name="Gladden J.M."/>
            <person name="Phatale P."/>
            <person name="Nielsen M.T."/>
            <person name="Lyhne E.K."/>
            <person name="Kogle M.E."/>
            <person name="Strasser K."/>
            <person name="McDonnell E."/>
            <person name="Barry K."/>
            <person name="Clum A."/>
            <person name="Chen C."/>
            <person name="Nolan M."/>
            <person name="Sandor L."/>
            <person name="Kuo A."/>
            <person name="Lipzen A."/>
            <person name="Hainaut M."/>
            <person name="Drula E."/>
            <person name="Tsang A."/>
            <person name="Magnuson J.K."/>
            <person name="Henrissat B."/>
            <person name="Wiebenga A."/>
            <person name="Simmons B.A."/>
            <person name="Makela M.R."/>
            <person name="De vries R.P."/>
            <person name="Grigoriev I.V."/>
            <person name="Mortensen U.H."/>
            <person name="Baker S.E."/>
            <person name="Andersen M.R."/>
        </authorList>
    </citation>
    <scope>NUCLEOTIDE SEQUENCE [LARGE SCALE GENOMIC DNA]</scope>
    <source>
        <strain evidence="1 2">ATCC 13496</strain>
    </source>
</reference>
<dbReference type="EMBL" id="KZ851899">
    <property type="protein sequence ID" value="RDH25648.1"/>
    <property type="molecule type" value="Genomic_DNA"/>
</dbReference>
<proteinExistence type="predicted"/>
<protein>
    <submittedName>
        <fullName evidence="1">Uncharacterized protein</fullName>
    </submittedName>
</protein>
<accession>A0A370CD01</accession>
<evidence type="ECO:0000313" key="2">
    <source>
        <dbReference type="Proteomes" id="UP000253845"/>
    </source>
</evidence>
<sequence>MHQRTRSPLESLNLSLSRLSRDKKMHAFHFHLSQEAKRQRLQDKILATHAGIEEYSAGYLKPWQLLKLKIDASEVNISSKDIIKFRPCFFSPLPTDTIRTCLSKQPNKKSPDENSLGYAGRAMPCPSTVALMHYPLILDLFREKYATSVRKGFCLDSLTTLRECGATSKGKWKQQPGLELAEKLSTERWQILRILEDLEHEVPHAVCDIRQNIQVDRKKGLTVAEVKAIMRVMAVRIGLDCYRPHFLMPILAISYLNRKQGRILQVHHDGKRVVIQYTKVLDFDGLEHHPIELFLRYYCSQPVGKTANKQKDSSSR</sequence>
<name>A0A370CD01_ASPNG</name>
<dbReference type="VEuPathDB" id="FungiDB:M747DRAFT_2067"/>